<gene>
    <name evidence="5" type="ORF">B4U80_14418</name>
</gene>
<sequence>MNCFEVIILFCLIGATVANVVPSQSKTVCQAHRERELNATVVAKLVPECDANGDYVALACYDGDGGAKLCSCFTKNGVVAKSPSASVKR</sequence>
<accession>A0A443RVW7</accession>
<dbReference type="Gene3D" id="4.10.800.10">
    <property type="entry name" value="Thyroglobulin type-1"/>
    <property type="match status" value="1"/>
</dbReference>
<reference evidence="5 6" key="1">
    <citation type="journal article" date="2018" name="Gigascience">
        <title>Genomes of trombidid mites reveal novel predicted allergens and laterally-transferred genes associated with secondary metabolism.</title>
        <authorList>
            <person name="Dong X."/>
            <person name="Chaisiri K."/>
            <person name="Xia D."/>
            <person name="Armstrong S.D."/>
            <person name="Fang Y."/>
            <person name="Donnelly M.J."/>
            <person name="Kadowaki T."/>
            <person name="McGarry J.W."/>
            <person name="Darby A.C."/>
            <person name="Makepeace B.L."/>
        </authorList>
    </citation>
    <scope>NUCLEOTIDE SEQUENCE [LARGE SCALE GENOMIC DNA]</scope>
    <source>
        <strain evidence="5">UoL-UT</strain>
    </source>
</reference>
<keyword evidence="5" id="KW-0800">Toxin</keyword>
<evidence type="ECO:0000313" key="5">
    <source>
        <dbReference type="EMBL" id="RWS19513.1"/>
    </source>
</evidence>
<dbReference type="AlphaFoldDB" id="A0A443RVW7"/>
<keyword evidence="6" id="KW-1185">Reference proteome</keyword>
<dbReference type="STRING" id="299467.A0A443RVW7"/>
<evidence type="ECO:0000256" key="1">
    <source>
        <dbReference type="ARBA" id="ARBA00023157"/>
    </source>
</evidence>
<evidence type="ECO:0000256" key="3">
    <source>
        <dbReference type="SAM" id="SignalP"/>
    </source>
</evidence>
<dbReference type="VEuPathDB" id="VectorBase:LDEU012527"/>
<organism evidence="5 6">
    <name type="scientific">Leptotrombidium deliense</name>
    <dbReference type="NCBI Taxonomy" id="299467"/>
    <lineage>
        <taxon>Eukaryota</taxon>
        <taxon>Metazoa</taxon>
        <taxon>Ecdysozoa</taxon>
        <taxon>Arthropoda</taxon>
        <taxon>Chelicerata</taxon>
        <taxon>Arachnida</taxon>
        <taxon>Acari</taxon>
        <taxon>Acariformes</taxon>
        <taxon>Trombidiformes</taxon>
        <taxon>Prostigmata</taxon>
        <taxon>Anystina</taxon>
        <taxon>Parasitengona</taxon>
        <taxon>Trombiculoidea</taxon>
        <taxon>Trombiculidae</taxon>
        <taxon>Leptotrombidium</taxon>
    </lineage>
</organism>
<evidence type="ECO:0000259" key="4">
    <source>
        <dbReference type="PROSITE" id="PS51162"/>
    </source>
</evidence>
<feature type="chain" id="PRO_5019191816" evidence="3">
    <location>
        <begin position="19"/>
        <end position="89"/>
    </location>
</feature>
<comment type="caution">
    <text evidence="2">Lacks conserved residue(s) required for the propagation of feature annotation.</text>
</comment>
<feature type="domain" description="Thyroglobulin type-1" evidence="4">
    <location>
        <begin position="26"/>
        <end position="89"/>
    </location>
</feature>
<dbReference type="InterPro" id="IPR036857">
    <property type="entry name" value="Thyroglobulin_1_sf"/>
</dbReference>
<dbReference type="Pfam" id="PF00086">
    <property type="entry name" value="Thyroglobulin_1"/>
    <property type="match status" value="1"/>
</dbReference>
<comment type="caution">
    <text evidence="5">The sequence shown here is derived from an EMBL/GenBank/DDBJ whole genome shotgun (WGS) entry which is preliminary data.</text>
</comment>
<dbReference type="PROSITE" id="PS51162">
    <property type="entry name" value="THYROGLOBULIN_1_2"/>
    <property type="match status" value="1"/>
</dbReference>
<dbReference type="InterPro" id="IPR000716">
    <property type="entry name" value="Thyroglobulin_1"/>
</dbReference>
<evidence type="ECO:0000313" key="6">
    <source>
        <dbReference type="Proteomes" id="UP000288716"/>
    </source>
</evidence>
<evidence type="ECO:0000256" key="2">
    <source>
        <dbReference type="PROSITE-ProRule" id="PRU00500"/>
    </source>
</evidence>
<keyword evidence="1" id="KW-1015">Disulfide bond</keyword>
<dbReference type="SUPFAM" id="SSF57610">
    <property type="entry name" value="Thyroglobulin type-1 domain"/>
    <property type="match status" value="1"/>
</dbReference>
<proteinExistence type="predicted"/>
<feature type="non-terminal residue" evidence="5">
    <location>
        <position position="89"/>
    </location>
</feature>
<protein>
    <submittedName>
        <fullName evidence="5">Putative neurotoxin LTDF S-18-like protein</fullName>
    </submittedName>
</protein>
<keyword evidence="3" id="KW-0732">Signal</keyword>
<feature type="signal peptide" evidence="3">
    <location>
        <begin position="1"/>
        <end position="18"/>
    </location>
</feature>
<keyword evidence="5" id="KW-0528">Neurotoxin</keyword>
<dbReference type="OrthoDB" id="6425141at2759"/>
<dbReference type="Proteomes" id="UP000288716">
    <property type="component" value="Unassembled WGS sequence"/>
</dbReference>
<dbReference type="EMBL" id="NCKV01025361">
    <property type="protein sequence ID" value="RWS19513.1"/>
    <property type="molecule type" value="Genomic_DNA"/>
</dbReference>
<name>A0A443RVW7_9ACAR</name>